<evidence type="ECO:0000256" key="1">
    <source>
        <dbReference type="SAM" id="Phobius"/>
    </source>
</evidence>
<reference evidence="2 3" key="1">
    <citation type="submission" date="2018-05" db="EMBL/GenBank/DDBJ databases">
        <title>Pedobacter paludis sp. nov., isolated from wetland soil.</title>
        <authorList>
            <person name="Zhang Y."/>
            <person name="Wang G."/>
        </authorList>
    </citation>
    <scope>NUCLEOTIDE SEQUENCE [LARGE SCALE GENOMIC DNA]</scope>
    <source>
        <strain evidence="2 3">KCTC22721</strain>
    </source>
</reference>
<keyword evidence="1" id="KW-0472">Membrane</keyword>
<comment type="caution">
    <text evidence="2">The sequence shown here is derived from an EMBL/GenBank/DDBJ whole genome shotgun (WGS) entry which is preliminary data.</text>
</comment>
<organism evidence="2 3">
    <name type="scientific">Pedobacter yonginense</name>
    <dbReference type="NCBI Taxonomy" id="651869"/>
    <lineage>
        <taxon>Bacteria</taxon>
        <taxon>Pseudomonadati</taxon>
        <taxon>Bacteroidota</taxon>
        <taxon>Sphingobacteriia</taxon>
        <taxon>Sphingobacteriales</taxon>
        <taxon>Sphingobacteriaceae</taxon>
        <taxon>Pedobacter</taxon>
    </lineage>
</organism>
<keyword evidence="3" id="KW-1185">Reference proteome</keyword>
<evidence type="ECO:0008006" key="4">
    <source>
        <dbReference type="Google" id="ProtNLM"/>
    </source>
</evidence>
<accession>A0A317EH05</accession>
<feature type="transmembrane region" description="Helical" evidence="1">
    <location>
        <begin position="46"/>
        <end position="65"/>
    </location>
</feature>
<proteinExistence type="predicted"/>
<dbReference type="Proteomes" id="UP000245379">
    <property type="component" value="Unassembled WGS sequence"/>
</dbReference>
<name>A0A317EH05_9SPHI</name>
<dbReference type="AlphaFoldDB" id="A0A317EH05"/>
<protein>
    <recommendedName>
        <fullName evidence="4">2TM domain-containing protein</fullName>
    </recommendedName>
</protein>
<evidence type="ECO:0000313" key="2">
    <source>
        <dbReference type="EMBL" id="PWS25942.1"/>
    </source>
</evidence>
<dbReference type="EMBL" id="QGNZ01000006">
    <property type="protein sequence ID" value="PWS25942.1"/>
    <property type="molecule type" value="Genomic_DNA"/>
</dbReference>
<evidence type="ECO:0000313" key="3">
    <source>
        <dbReference type="Proteomes" id="UP000245379"/>
    </source>
</evidence>
<keyword evidence="1" id="KW-0812">Transmembrane</keyword>
<keyword evidence="1" id="KW-1133">Transmembrane helix</keyword>
<sequence length="90" mass="10815">MDITKHHLYKKAKYKFYFSRWIWVIWNTFVSVAFLLQANIFDNFSYFNFALFCLTSLMAIFLMMVMPRGTFENSKDCENVKSEIKNLKTS</sequence>
<gene>
    <name evidence="2" type="ORF">DHW03_19100</name>
</gene>
<feature type="transmembrane region" description="Helical" evidence="1">
    <location>
        <begin position="21"/>
        <end position="40"/>
    </location>
</feature>